<dbReference type="PANTHER" id="PTHR11783">
    <property type="entry name" value="SULFOTRANSFERASE SULT"/>
    <property type="match status" value="1"/>
</dbReference>
<evidence type="ECO:0000256" key="1">
    <source>
        <dbReference type="ARBA" id="ARBA00005771"/>
    </source>
</evidence>
<proteinExistence type="inferred from homology"/>
<dbReference type="InterPro" id="IPR027417">
    <property type="entry name" value="P-loop_NTPase"/>
</dbReference>
<evidence type="ECO:0000313" key="6">
    <source>
        <dbReference type="Proteomes" id="UP001140206"/>
    </source>
</evidence>
<dbReference type="EMBL" id="JAMFTS010000001">
    <property type="protein sequence ID" value="KAJ4809778.1"/>
    <property type="molecule type" value="Genomic_DNA"/>
</dbReference>
<reference evidence="5" key="1">
    <citation type="submission" date="2022-08" db="EMBL/GenBank/DDBJ databases">
        <authorList>
            <person name="Marques A."/>
        </authorList>
    </citation>
    <scope>NUCLEOTIDE SEQUENCE</scope>
    <source>
        <strain evidence="5">RhyPub2mFocal</strain>
        <tissue evidence="5">Leaves</tissue>
    </source>
</reference>
<protein>
    <recommendedName>
        <fullName evidence="3">Sulfotransferase</fullName>
        <ecNumber evidence="3">2.8.2.-</ecNumber>
    </recommendedName>
</protein>
<comment type="caution">
    <text evidence="5">The sequence shown here is derived from an EMBL/GenBank/DDBJ whole genome shotgun (WGS) entry which is preliminary data.</text>
</comment>
<dbReference type="InterPro" id="IPR000863">
    <property type="entry name" value="Sulfotransferase_dom"/>
</dbReference>
<evidence type="ECO:0000313" key="5">
    <source>
        <dbReference type="EMBL" id="KAJ4809778.1"/>
    </source>
</evidence>
<keyword evidence="2 3" id="KW-0808">Transferase</keyword>
<dbReference type="Gene3D" id="3.40.50.300">
    <property type="entry name" value="P-loop containing nucleotide triphosphate hydrolases"/>
    <property type="match status" value="1"/>
</dbReference>
<dbReference type="GO" id="GO:0008146">
    <property type="term" value="F:sulfotransferase activity"/>
    <property type="evidence" value="ECO:0007669"/>
    <property type="project" value="InterPro"/>
</dbReference>
<evidence type="ECO:0000256" key="3">
    <source>
        <dbReference type="RuleBase" id="RU361155"/>
    </source>
</evidence>
<feature type="domain" description="Sulfotransferase" evidence="4">
    <location>
        <begin position="162"/>
        <end position="422"/>
    </location>
</feature>
<gene>
    <name evidence="5" type="ORF">LUZ62_022344</name>
</gene>
<comment type="similarity">
    <text evidence="1 3">Belongs to the sulfotransferase 1 family.</text>
</comment>
<keyword evidence="6" id="KW-1185">Reference proteome</keyword>
<sequence>MLNTSPSRTISDLRCGRSDCLVGFIKIQSHIRPQTSFSLLISINLLLFRFSIKFSLPPPPPSVSDVVLILTKYSGTTKMTNYGSVPRVDCPIPYKIIEDANHHLIEKPPEEHDALLATLPVQPSTTPYFGPMRPFILYKGAWMAKFSVRGALAMEQCFKSRPTDLFLVTFPKSGTTWLKALIFATLTRTSYPLDQHPLRTHNPHQCVPVLEWEFATGRSQIIEAISSPRVLSSHIPYSFLPKTITDSDCRIVYVWRDPKDVLVSLWYFTVKVMGGADKIATFEQFYDSFCQGVIGFGSIWSHILGYWEESKSRPEKILFLRYENILQEPVKHAKQLAHFIGCPYSEAEESQGVVEQIVELCSFQKLKNLDVNKGGILFPMDDLNISHSYFFRKGEAGNWKDHLTHEMAERIDAITEEKFKESELQF</sequence>
<dbReference type="Proteomes" id="UP001140206">
    <property type="component" value="Chromosome 1"/>
</dbReference>
<dbReference type="SUPFAM" id="SSF52540">
    <property type="entry name" value="P-loop containing nucleoside triphosphate hydrolases"/>
    <property type="match status" value="1"/>
</dbReference>
<accession>A0AAV8H482</accession>
<organism evidence="5 6">
    <name type="scientific">Rhynchospora pubera</name>
    <dbReference type="NCBI Taxonomy" id="906938"/>
    <lineage>
        <taxon>Eukaryota</taxon>
        <taxon>Viridiplantae</taxon>
        <taxon>Streptophyta</taxon>
        <taxon>Embryophyta</taxon>
        <taxon>Tracheophyta</taxon>
        <taxon>Spermatophyta</taxon>
        <taxon>Magnoliopsida</taxon>
        <taxon>Liliopsida</taxon>
        <taxon>Poales</taxon>
        <taxon>Cyperaceae</taxon>
        <taxon>Cyperoideae</taxon>
        <taxon>Rhynchosporeae</taxon>
        <taxon>Rhynchospora</taxon>
    </lineage>
</organism>
<evidence type="ECO:0000256" key="2">
    <source>
        <dbReference type="ARBA" id="ARBA00022679"/>
    </source>
</evidence>
<name>A0AAV8H482_9POAL</name>
<evidence type="ECO:0000259" key="4">
    <source>
        <dbReference type="Pfam" id="PF00685"/>
    </source>
</evidence>
<dbReference type="AlphaFoldDB" id="A0AAV8H482"/>
<dbReference type="Pfam" id="PF00685">
    <property type="entry name" value="Sulfotransfer_1"/>
    <property type="match status" value="1"/>
</dbReference>
<dbReference type="EC" id="2.8.2.-" evidence="3"/>